<protein>
    <recommendedName>
        <fullName evidence="6">Small ribosomal subunit protein mS23</fullName>
    </recommendedName>
    <alternativeName>
        <fullName evidence="7">37S ribosomal protein S25, mitochondrial</fullName>
    </alternativeName>
</protein>
<dbReference type="GO" id="GO:0005763">
    <property type="term" value="C:mitochondrial small ribosomal subunit"/>
    <property type="evidence" value="ECO:0007669"/>
    <property type="project" value="InterPro"/>
</dbReference>
<dbReference type="GeneID" id="5856217"/>
<dbReference type="KEGG" id="mgl:MGL_1180"/>
<evidence type="ECO:0000256" key="2">
    <source>
        <dbReference type="ARBA" id="ARBA00009864"/>
    </source>
</evidence>
<dbReference type="VEuPathDB" id="FungiDB:MGL_1180"/>
<keyword evidence="4" id="KW-0496">Mitochondrion</keyword>
<feature type="compositionally biased region" description="Polar residues" evidence="8">
    <location>
        <begin position="100"/>
        <end position="115"/>
    </location>
</feature>
<accession>A8PWQ3</accession>
<evidence type="ECO:0000256" key="1">
    <source>
        <dbReference type="ARBA" id="ARBA00004173"/>
    </source>
</evidence>
<evidence type="ECO:0000256" key="4">
    <source>
        <dbReference type="ARBA" id="ARBA00023128"/>
    </source>
</evidence>
<dbReference type="RefSeq" id="XP_001731912.1">
    <property type="nucleotide sequence ID" value="XM_001731860.1"/>
</dbReference>
<dbReference type="PANTHER" id="PTHR37799:SF1">
    <property type="entry name" value="SMALL RIBOSOMAL SUBUNIT PROTEIN MS23"/>
    <property type="match status" value="1"/>
</dbReference>
<comment type="subcellular location">
    <subcellularLocation>
        <location evidence="1">Mitochondrion</location>
    </subcellularLocation>
</comment>
<dbReference type="InParanoid" id="A8PWQ3"/>
<keyword evidence="10" id="KW-1185">Reference proteome</keyword>
<reference evidence="9 10" key="1">
    <citation type="journal article" date="2007" name="Proc. Natl. Acad. Sci. U.S.A.">
        <title>Dandruff-associated Malassezia genomes reveal convergent and divergent virulence traits shared with plant and human fungal pathogens.</title>
        <authorList>
            <person name="Xu J."/>
            <person name="Saunders C.W."/>
            <person name="Hu P."/>
            <person name="Grant R.A."/>
            <person name="Boekhout T."/>
            <person name="Kuramae E.E."/>
            <person name="Kronstad J.W."/>
            <person name="Deangelis Y.M."/>
            <person name="Reeder N.L."/>
            <person name="Johnstone K.R."/>
            <person name="Leland M."/>
            <person name="Fieno A.M."/>
            <person name="Begley W.M."/>
            <person name="Sun Y."/>
            <person name="Lacey M.P."/>
            <person name="Chaudhary T."/>
            <person name="Keough T."/>
            <person name="Chu L."/>
            <person name="Sears R."/>
            <person name="Yuan B."/>
            <person name="Dawson T.L.Jr."/>
        </authorList>
    </citation>
    <scope>NUCLEOTIDE SEQUENCE [LARGE SCALE GENOMIC DNA]</scope>
    <source>
        <strain evidence="10">ATCC MYA-4612 / CBS 7966</strain>
    </source>
</reference>
<dbReference type="STRING" id="425265.A8PWQ3"/>
<proteinExistence type="inferred from homology"/>
<evidence type="ECO:0000256" key="7">
    <source>
        <dbReference type="ARBA" id="ARBA00035421"/>
    </source>
</evidence>
<evidence type="ECO:0000256" key="6">
    <source>
        <dbReference type="ARBA" id="ARBA00035137"/>
    </source>
</evidence>
<feature type="region of interest" description="Disordered" evidence="8">
    <location>
        <begin position="100"/>
        <end position="144"/>
    </location>
</feature>
<sequence>MSLSQAYRRTIASFHAVQAEREQRLRFAILEARNYGADFSLSETERGFAKEAQELDKWAVTNAHVSVDEANKASSKREKRAKRADDSFFAGAAYMDSAKSISHGQSVPGISSVQETSTSTSTPAPSTQETASSDDYLGLGTSFR</sequence>
<feature type="compositionally biased region" description="Low complexity" evidence="8">
    <location>
        <begin position="116"/>
        <end position="133"/>
    </location>
</feature>
<evidence type="ECO:0000256" key="3">
    <source>
        <dbReference type="ARBA" id="ARBA00022980"/>
    </source>
</evidence>
<evidence type="ECO:0000256" key="8">
    <source>
        <dbReference type="SAM" id="MobiDB-lite"/>
    </source>
</evidence>
<dbReference type="PANTHER" id="PTHR37799">
    <property type="entry name" value="37S RIBOSOMAL PROTEIN S25, MITOCHONDRIAL"/>
    <property type="match status" value="1"/>
</dbReference>
<evidence type="ECO:0000313" key="10">
    <source>
        <dbReference type="Proteomes" id="UP000008837"/>
    </source>
</evidence>
<keyword evidence="5" id="KW-0687">Ribonucleoprotein</keyword>
<name>A8PWQ3_MALGO</name>
<keyword evidence="3" id="KW-0689">Ribosomal protein</keyword>
<dbReference type="EMBL" id="AAYY01000003">
    <property type="protein sequence ID" value="EDP44698.1"/>
    <property type="molecule type" value="Genomic_DNA"/>
</dbReference>
<dbReference type="AlphaFoldDB" id="A8PWQ3"/>
<evidence type="ECO:0000313" key="9">
    <source>
        <dbReference type="EMBL" id="EDP44698.1"/>
    </source>
</evidence>
<comment type="similarity">
    <text evidence="2">Belongs to the mitochondrion-specific ribosomal protein mS23 family.</text>
</comment>
<dbReference type="Pfam" id="PF13741">
    <property type="entry name" value="MRP-S25"/>
    <property type="match status" value="1"/>
</dbReference>
<dbReference type="GO" id="GO:0003735">
    <property type="term" value="F:structural constituent of ribosome"/>
    <property type="evidence" value="ECO:0007669"/>
    <property type="project" value="InterPro"/>
</dbReference>
<dbReference type="InterPro" id="IPR016939">
    <property type="entry name" value="Ribosomal_mS23_fun"/>
</dbReference>
<gene>
    <name evidence="9" type="ORF">MGL_1180</name>
</gene>
<dbReference type="Proteomes" id="UP000008837">
    <property type="component" value="Unassembled WGS sequence"/>
</dbReference>
<dbReference type="OrthoDB" id="5542239at2759"/>
<comment type="caution">
    <text evidence="9">The sequence shown here is derived from an EMBL/GenBank/DDBJ whole genome shotgun (WGS) entry which is preliminary data.</text>
</comment>
<organism evidence="9 10">
    <name type="scientific">Malassezia globosa (strain ATCC MYA-4612 / CBS 7966)</name>
    <name type="common">Dandruff-associated fungus</name>
    <dbReference type="NCBI Taxonomy" id="425265"/>
    <lineage>
        <taxon>Eukaryota</taxon>
        <taxon>Fungi</taxon>
        <taxon>Dikarya</taxon>
        <taxon>Basidiomycota</taxon>
        <taxon>Ustilaginomycotina</taxon>
        <taxon>Malasseziomycetes</taxon>
        <taxon>Malasseziales</taxon>
        <taxon>Malasseziaceae</taxon>
        <taxon>Malassezia</taxon>
    </lineage>
</organism>
<evidence type="ECO:0000256" key="5">
    <source>
        <dbReference type="ARBA" id="ARBA00023274"/>
    </source>
</evidence>